<evidence type="ECO:0000313" key="2">
    <source>
        <dbReference type="Proteomes" id="UP000221165"/>
    </source>
</evidence>
<protein>
    <submittedName>
        <fullName evidence="1">Uncharacterized protein</fullName>
    </submittedName>
</protein>
<reference evidence="1 2" key="1">
    <citation type="journal article" date="2017" name="Int. J. Parasitol.">
        <title>The genome of the protozoan parasite Cystoisospora suis and a reverse vaccinology approach to identify vaccine candidates.</title>
        <authorList>
            <person name="Palmieri N."/>
            <person name="Shrestha A."/>
            <person name="Ruttkowski B."/>
            <person name="Beck T."/>
            <person name="Vogl C."/>
            <person name="Tomley F."/>
            <person name="Blake D.P."/>
            <person name="Joachim A."/>
        </authorList>
    </citation>
    <scope>NUCLEOTIDE SEQUENCE [LARGE SCALE GENOMIC DNA]</scope>
    <source>
        <strain evidence="1 2">Wien I</strain>
    </source>
</reference>
<keyword evidence="2" id="KW-1185">Reference proteome</keyword>
<dbReference type="AlphaFoldDB" id="A0A2C6KH76"/>
<sequence length="39" mass="4055">MHVIGGWLRCCSRLGAAGHSAGLSCPELTVFLSVHFSGP</sequence>
<comment type="caution">
    <text evidence="1">The sequence shown here is derived from an EMBL/GenBank/DDBJ whole genome shotgun (WGS) entry which is preliminary data.</text>
</comment>
<dbReference type="RefSeq" id="XP_067917475.1">
    <property type="nucleotide sequence ID" value="XM_068070548.1"/>
</dbReference>
<proteinExistence type="predicted"/>
<organism evidence="1 2">
    <name type="scientific">Cystoisospora suis</name>
    <dbReference type="NCBI Taxonomy" id="483139"/>
    <lineage>
        <taxon>Eukaryota</taxon>
        <taxon>Sar</taxon>
        <taxon>Alveolata</taxon>
        <taxon>Apicomplexa</taxon>
        <taxon>Conoidasida</taxon>
        <taxon>Coccidia</taxon>
        <taxon>Eucoccidiorida</taxon>
        <taxon>Eimeriorina</taxon>
        <taxon>Sarcocystidae</taxon>
        <taxon>Cystoisospora</taxon>
    </lineage>
</organism>
<name>A0A2C6KH76_9APIC</name>
<gene>
    <name evidence="1" type="ORF">CSUI_010444</name>
</gene>
<dbReference type="GeneID" id="94433759"/>
<dbReference type="EMBL" id="MIGC01007429">
    <property type="protein sequence ID" value="PHJ15743.1"/>
    <property type="molecule type" value="Genomic_DNA"/>
</dbReference>
<dbReference type="Proteomes" id="UP000221165">
    <property type="component" value="Unassembled WGS sequence"/>
</dbReference>
<evidence type="ECO:0000313" key="1">
    <source>
        <dbReference type="EMBL" id="PHJ15743.1"/>
    </source>
</evidence>
<dbReference type="VEuPathDB" id="ToxoDB:CSUI_010444"/>
<accession>A0A2C6KH76</accession>